<dbReference type="AlphaFoldDB" id="A0A6A3M8F8"/>
<evidence type="ECO:0000313" key="6">
    <source>
        <dbReference type="Proteomes" id="UP000434957"/>
    </source>
</evidence>
<protein>
    <submittedName>
        <fullName evidence="2">Uncharacterized protein</fullName>
    </submittedName>
</protein>
<dbReference type="Proteomes" id="UP000429607">
    <property type="component" value="Unassembled WGS sequence"/>
</dbReference>
<accession>A0A6A3M8F8</accession>
<evidence type="ECO:0000313" key="7">
    <source>
        <dbReference type="Proteomes" id="UP000435112"/>
    </source>
</evidence>
<reference evidence="5 7" key="1">
    <citation type="submission" date="2018-09" db="EMBL/GenBank/DDBJ databases">
        <title>Genomic investigation of the strawberry pathogen Phytophthora fragariae indicates pathogenicity is determined by transcriptional variation in three key races.</title>
        <authorList>
            <person name="Adams T.M."/>
            <person name="Armitage A.D."/>
            <person name="Sobczyk M.K."/>
            <person name="Bates H.J."/>
            <person name="Dunwell J.M."/>
            <person name="Nellist C.F."/>
            <person name="Harrison R.J."/>
        </authorList>
    </citation>
    <scope>NUCLEOTIDE SEQUENCE [LARGE SCALE GENOMIC DNA]</scope>
    <source>
        <strain evidence="3 5">SCRP249</strain>
        <strain evidence="2 7">SCRP324</strain>
        <strain evidence="4 6">SCRP333</strain>
    </source>
</reference>
<evidence type="ECO:0000313" key="3">
    <source>
        <dbReference type="EMBL" id="KAE9033207.1"/>
    </source>
</evidence>
<gene>
    <name evidence="3" type="ORF">PR001_g10269</name>
    <name evidence="2" type="ORF">PR002_g10432</name>
    <name evidence="4" type="ORF">PR003_g10569</name>
</gene>
<dbReference type="Proteomes" id="UP000435112">
    <property type="component" value="Unassembled WGS sequence"/>
</dbReference>
<sequence>MSAAPTPKPRKNMTDGERAQVVAAVLALLSNGASPRREPSSKSPPSSASR</sequence>
<evidence type="ECO:0000313" key="5">
    <source>
        <dbReference type="Proteomes" id="UP000429607"/>
    </source>
</evidence>
<keyword evidence="6" id="KW-1185">Reference proteome</keyword>
<proteinExistence type="predicted"/>
<feature type="region of interest" description="Disordered" evidence="1">
    <location>
        <begin position="29"/>
        <end position="50"/>
    </location>
</feature>
<name>A0A6A3M8F8_9STRA</name>
<evidence type="ECO:0000313" key="2">
    <source>
        <dbReference type="EMBL" id="KAE9028329.1"/>
    </source>
</evidence>
<feature type="compositionally biased region" description="Low complexity" evidence="1">
    <location>
        <begin position="41"/>
        <end position="50"/>
    </location>
</feature>
<evidence type="ECO:0000256" key="1">
    <source>
        <dbReference type="SAM" id="MobiDB-lite"/>
    </source>
</evidence>
<dbReference type="Proteomes" id="UP000434957">
    <property type="component" value="Unassembled WGS sequence"/>
</dbReference>
<dbReference type="EMBL" id="QXFV01000597">
    <property type="protein sequence ID" value="KAE9033207.1"/>
    <property type="molecule type" value="Genomic_DNA"/>
</dbReference>
<evidence type="ECO:0000313" key="4">
    <source>
        <dbReference type="EMBL" id="KAE9340284.1"/>
    </source>
</evidence>
<organism evidence="2 7">
    <name type="scientific">Phytophthora rubi</name>
    <dbReference type="NCBI Taxonomy" id="129364"/>
    <lineage>
        <taxon>Eukaryota</taxon>
        <taxon>Sar</taxon>
        <taxon>Stramenopiles</taxon>
        <taxon>Oomycota</taxon>
        <taxon>Peronosporomycetes</taxon>
        <taxon>Peronosporales</taxon>
        <taxon>Peronosporaceae</taxon>
        <taxon>Phytophthora</taxon>
    </lineage>
</organism>
<dbReference type="EMBL" id="QXFU01000590">
    <property type="protein sequence ID" value="KAE9028329.1"/>
    <property type="molecule type" value="Genomic_DNA"/>
</dbReference>
<dbReference type="EMBL" id="QXFT01000581">
    <property type="protein sequence ID" value="KAE9340284.1"/>
    <property type="molecule type" value="Genomic_DNA"/>
</dbReference>
<comment type="caution">
    <text evidence="2">The sequence shown here is derived from an EMBL/GenBank/DDBJ whole genome shotgun (WGS) entry which is preliminary data.</text>
</comment>